<organism evidence="2 3">
    <name type="scientific">Mycena chlorophos</name>
    <name type="common">Agaric fungus</name>
    <name type="synonym">Agaricus chlorophos</name>
    <dbReference type="NCBI Taxonomy" id="658473"/>
    <lineage>
        <taxon>Eukaryota</taxon>
        <taxon>Fungi</taxon>
        <taxon>Dikarya</taxon>
        <taxon>Basidiomycota</taxon>
        <taxon>Agaricomycotina</taxon>
        <taxon>Agaricomycetes</taxon>
        <taxon>Agaricomycetidae</taxon>
        <taxon>Agaricales</taxon>
        <taxon>Marasmiineae</taxon>
        <taxon>Mycenaceae</taxon>
        <taxon>Mycena</taxon>
    </lineage>
</organism>
<dbReference type="Proteomes" id="UP000815677">
    <property type="component" value="Unassembled WGS sequence"/>
</dbReference>
<reference evidence="2" key="1">
    <citation type="submission" date="2014-09" db="EMBL/GenBank/DDBJ databases">
        <title>Genome sequence of the luminous mushroom Mycena chlorophos for searching fungal bioluminescence genes.</title>
        <authorList>
            <person name="Tanaka Y."/>
            <person name="Kasuga D."/>
            <person name="Oba Y."/>
            <person name="Hase S."/>
            <person name="Sato K."/>
            <person name="Oba Y."/>
            <person name="Sakakibara Y."/>
        </authorList>
    </citation>
    <scope>NUCLEOTIDE SEQUENCE</scope>
</reference>
<evidence type="ECO:0000313" key="2">
    <source>
        <dbReference type="EMBL" id="GAT48542.1"/>
    </source>
</evidence>
<name>A0ABQ0LBN9_MYCCL</name>
<evidence type="ECO:0000313" key="3">
    <source>
        <dbReference type="Proteomes" id="UP000815677"/>
    </source>
</evidence>
<evidence type="ECO:0000256" key="1">
    <source>
        <dbReference type="SAM" id="MobiDB-lite"/>
    </source>
</evidence>
<dbReference type="EMBL" id="DF844661">
    <property type="protein sequence ID" value="GAT48542.1"/>
    <property type="molecule type" value="Genomic_DNA"/>
</dbReference>
<proteinExistence type="predicted"/>
<keyword evidence="3" id="KW-1185">Reference proteome</keyword>
<feature type="compositionally biased region" description="Polar residues" evidence="1">
    <location>
        <begin position="94"/>
        <end position="104"/>
    </location>
</feature>
<protein>
    <submittedName>
        <fullName evidence="2">Uncharacterized protein</fullName>
    </submittedName>
</protein>
<gene>
    <name evidence="2" type="ORF">MCHLO_05936</name>
</gene>
<feature type="compositionally biased region" description="Basic residues" evidence="1">
    <location>
        <begin position="68"/>
        <end position="85"/>
    </location>
</feature>
<feature type="region of interest" description="Disordered" evidence="1">
    <location>
        <begin position="61"/>
        <end position="104"/>
    </location>
</feature>
<sequence length="439" mass="49696">MPVPVPRTLHAALGKPKLVLRALADRGFEDSQCHGVLVLSTACAIKRMLSTDCVACTHQRRPKTDHMRRSRRGRRQRRSRMRRAVVAKARDQEPVTQQPSSGSGLLTLQRYAPSPCAFRAAAYPLPRRCRLLQPTKKTRTRIYRRREGYHALVCLSRRTRCRRATCAPVAGLLGDAGLPPVLVLESKESTNTSRWSSPPFDIHLFTRNASVVAAPAPGLRRREDEHVTTIRARRRRRHSCSLSFLSALRECLFAGRTHTVPISRPTCGGIRMADDLPVASRMRPRRAKIFDHTLGSRSCMAQVGCLWSTDSKSQSCGLADEDTSPDVVDKLNRAEQTQAANVSHFPSLASAITFFSDLSLRRTFAYAHHSSFPWTHCRYTYPSSRMLPLPILPDPPLSYQFRHKLPYLRSTNAPIYPPRSLTHIVHEQLHLRVHLCRRF</sequence>
<accession>A0ABQ0LBN9</accession>